<dbReference type="PANTHER" id="PTHR42782">
    <property type="entry name" value="SI:CH73-314G15.3"/>
    <property type="match status" value="1"/>
</dbReference>
<gene>
    <name evidence="2" type="ORF">AXG93_4875s1240</name>
</gene>
<name>A0A176WPH8_MARPO</name>
<feature type="region of interest" description="Disordered" evidence="1">
    <location>
        <begin position="122"/>
        <end position="149"/>
    </location>
</feature>
<dbReference type="InterPro" id="IPR007402">
    <property type="entry name" value="DUF455"/>
</dbReference>
<organism evidence="2 3">
    <name type="scientific">Marchantia polymorpha subsp. ruderalis</name>
    <dbReference type="NCBI Taxonomy" id="1480154"/>
    <lineage>
        <taxon>Eukaryota</taxon>
        <taxon>Viridiplantae</taxon>
        <taxon>Streptophyta</taxon>
        <taxon>Embryophyta</taxon>
        <taxon>Marchantiophyta</taxon>
        <taxon>Marchantiopsida</taxon>
        <taxon>Marchantiidae</taxon>
        <taxon>Marchantiales</taxon>
        <taxon>Marchantiaceae</taxon>
        <taxon>Marchantia</taxon>
    </lineage>
</organism>
<dbReference type="InterPro" id="IPR009078">
    <property type="entry name" value="Ferritin-like_SF"/>
</dbReference>
<proteinExistence type="predicted"/>
<feature type="compositionally biased region" description="Polar residues" evidence="1">
    <location>
        <begin position="8"/>
        <end position="21"/>
    </location>
</feature>
<feature type="region of interest" description="Disordered" evidence="1">
    <location>
        <begin position="341"/>
        <end position="375"/>
    </location>
</feature>
<accession>A0A176WPH8</accession>
<feature type="region of interest" description="Disordered" evidence="1">
    <location>
        <begin position="1"/>
        <end position="21"/>
    </location>
</feature>
<dbReference type="EMBL" id="LVLJ01000408">
    <property type="protein sequence ID" value="OAE34405.1"/>
    <property type="molecule type" value="Genomic_DNA"/>
</dbReference>
<reference evidence="2" key="1">
    <citation type="submission" date="2016-03" db="EMBL/GenBank/DDBJ databases">
        <title>Mechanisms controlling the formation of the plant cell surface in tip-growing cells are functionally conserved among land plants.</title>
        <authorList>
            <person name="Honkanen S."/>
            <person name="Jones V.A."/>
            <person name="Morieri G."/>
            <person name="Champion C."/>
            <person name="Hetherington A.J."/>
            <person name="Kelly S."/>
            <person name="Saint-Marcoux D."/>
            <person name="Proust H."/>
            <person name="Prescott H."/>
            <person name="Dolan L."/>
        </authorList>
    </citation>
    <scope>NUCLEOTIDE SEQUENCE [LARGE SCALE GENOMIC DNA]</scope>
    <source>
        <tissue evidence="2">Whole gametophyte</tissue>
    </source>
</reference>
<sequence>MLGRRALSSVTTQSATVAPSLSPTETVIKRPVQTVSEWKGLEQWRSAPIDERRVWGKSTPAVEKEPVLGGGLELIRQDEKPEINVSELAKWGEFILATPDPLEKAFLTHQAYRLWHQGDMQIGTGAAPDAPGRPSKPQLVPPREVPGPKDTELSASAHAMHNLAHIELNAIDLAWDTVVRFSYASEELGRQFFADFLHVADDESRHFRWCQQRLNELGFSYGDMPAHNLLWKDCMRTSGSVKSRLAVIPMIQEARGLDASPRLVKRLSGLADHRSAAIVRRIGEEEVAHVGVGVTWFLRVCEKLQIDPGLTFKEMMVECNIELHGPFNHTARARAGLQREWYDNSEATESTESGPGDASRYHCQDPPAVKQTSVPELQREAQVEDGRARLHPSSTDASKIAASDVKINGTSGSVLPEVYERLALLVAMEKDNAGA</sequence>
<keyword evidence="3" id="KW-1185">Reference proteome</keyword>
<evidence type="ECO:0000313" key="2">
    <source>
        <dbReference type="EMBL" id="OAE34405.1"/>
    </source>
</evidence>
<dbReference type="SUPFAM" id="SSF47240">
    <property type="entry name" value="Ferritin-like"/>
    <property type="match status" value="1"/>
</dbReference>
<dbReference type="AlphaFoldDB" id="A0A176WPH8"/>
<dbReference type="Pfam" id="PF04305">
    <property type="entry name" value="DUF455"/>
    <property type="match status" value="1"/>
</dbReference>
<comment type="caution">
    <text evidence="2">The sequence shown here is derived from an EMBL/GenBank/DDBJ whole genome shotgun (WGS) entry which is preliminary data.</text>
</comment>
<protein>
    <submittedName>
        <fullName evidence="2">Uncharacterized protein</fullName>
    </submittedName>
</protein>
<dbReference type="CDD" id="cd00657">
    <property type="entry name" value="Ferritin_like"/>
    <property type="match status" value="1"/>
</dbReference>
<dbReference type="PANTHER" id="PTHR42782:SF4">
    <property type="entry name" value="DUF455 DOMAIN-CONTAINING PROTEIN"/>
    <property type="match status" value="1"/>
</dbReference>
<evidence type="ECO:0000256" key="1">
    <source>
        <dbReference type="SAM" id="MobiDB-lite"/>
    </source>
</evidence>
<dbReference type="Proteomes" id="UP000077202">
    <property type="component" value="Unassembled WGS sequence"/>
</dbReference>
<evidence type="ECO:0000313" key="3">
    <source>
        <dbReference type="Proteomes" id="UP000077202"/>
    </source>
</evidence>